<dbReference type="PANTHER" id="PTHR35788:SF1">
    <property type="entry name" value="EXPORTED PROTEIN"/>
    <property type="match status" value="1"/>
</dbReference>
<keyword evidence="3" id="KW-0812">Transmembrane</keyword>
<comment type="caution">
    <text evidence="5">The sequence shown here is derived from an EMBL/GenBank/DDBJ whole genome shotgun (WGS) entry which is preliminary data.</text>
</comment>
<feature type="region of interest" description="Disordered" evidence="2">
    <location>
        <begin position="1"/>
        <end position="38"/>
    </location>
</feature>
<feature type="domain" description="G5" evidence="4">
    <location>
        <begin position="405"/>
        <end position="484"/>
    </location>
</feature>
<dbReference type="EMBL" id="MLBF01000001">
    <property type="protein sequence ID" value="OLN34024.1"/>
    <property type="molecule type" value="Genomic_DNA"/>
</dbReference>
<evidence type="ECO:0000313" key="6">
    <source>
        <dbReference type="Proteomes" id="UP000186102"/>
    </source>
</evidence>
<dbReference type="SMART" id="SM01208">
    <property type="entry name" value="G5"/>
    <property type="match status" value="1"/>
</dbReference>
<dbReference type="OrthoDB" id="9797191at2"/>
<name>A0A1Q8R351_9FIRM</name>
<dbReference type="RefSeq" id="WP_139314350.1">
    <property type="nucleotide sequence ID" value="NZ_MLBF01000001.1"/>
</dbReference>
<dbReference type="Pfam" id="PF04294">
    <property type="entry name" value="VanW"/>
    <property type="match status" value="1"/>
</dbReference>
<keyword evidence="1" id="KW-0732">Signal</keyword>
<protein>
    <submittedName>
        <fullName evidence="5">Vancomycin B-type resistance protein VanW</fullName>
    </submittedName>
</protein>
<evidence type="ECO:0000256" key="1">
    <source>
        <dbReference type="ARBA" id="ARBA00022729"/>
    </source>
</evidence>
<feature type="transmembrane region" description="Helical" evidence="3">
    <location>
        <begin position="47"/>
        <end position="68"/>
    </location>
</feature>
<keyword evidence="3" id="KW-0472">Membrane</keyword>
<sequence>MGDVEESQVKRLNQGSEQAAATEVYGDEQNSSKREWTRSNGQRKKKYFIISGLILVLLMSIGIPLLIYTRDQHVMLQGITISGIDVGNLTQEKAKILIDHEIDRLESQTVRLNAGKQSPEVKLKDLGLVLSDASALQEAYDIGRKGSLRNKVVTKMSAAKGINFELSHTWDDQKLKDSLTRTLEGFNNPATDASFDITTQNTMIIKSEHVGLIYNPESLASLIKGLDIYKPLPEIKVDFKEQLPQLTALQLEDQKITGLLASYTTRFDSTQTARSDNVRIAAKAMDMSVIKPGDTLSFNQIVGERTVAGGYKDAYIIVNGQFVPGLAGGICQVSSTLYNTGLLANLQVTQRSNHDLAISYVPLGQDATVAFPNLDLKFNNNTGGYLLIRTKTSTNSVTIELYGKVKPGQEVLISDTTESVIPAEEQRQVDETLAHGASIVKQHGQPGYIVKSFRIVKVNGKVVSSEPLKQSLYKALPTIIAVGS</sequence>
<feature type="compositionally biased region" description="Polar residues" evidence="2">
    <location>
        <begin position="10"/>
        <end position="19"/>
    </location>
</feature>
<dbReference type="InterPro" id="IPR052913">
    <property type="entry name" value="Glycopeptide_resist_protein"/>
</dbReference>
<reference evidence="5 6" key="1">
    <citation type="submission" date="2016-09" db="EMBL/GenBank/DDBJ databases">
        <title>Complete genome of Desulfosporosinus sp. OL.</title>
        <authorList>
            <person name="Mardanov A."/>
            <person name="Beletsky A."/>
            <person name="Panova A."/>
            <person name="Karnachuk O."/>
            <person name="Ravin N."/>
        </authorList>
    </citation>
    <scope>NUCLEOTIDE SEQUENCE [LARGE SCALE GENOMIC DNA]</scope>
    <source>
        <strain evidence="5 6">OL</strain>
    </source>
</reference>
<keyword evidence="6" id="KW-1185">Reference proteome</keyword>
<dbReference type="Proteomes" id="UP000186102">
    <property type="component" value="Unassembled WGS sequence"/>
</dbReference>
<dbReference type="InterPro" id="IPR022029">
    <property type="entry name" value="YoaR-like_PG-bd"/>
</dbReference>
<gene>
    <name evidence="5" type="ORF">DSOL_0202</name>
</gene>
<dbReference type="STRING" id="1888891.DSOL_0202"/>
<keyword evidence="3" id="KW-1133">Transmembrane helix</keyword>
<evidence type="ECO:0000256" key="3">
    <source>
        <dbReference type="SAM" id="Phobius"/>
    </source>
</evidence>
<evidence type="ECO:0000259" key="4">
    <source>
        <dbReference type="PROSITE" id="PS51109"/>
    </source>
</evidence>
<proteinExistence type="predicted"/>
<dbReference type="InterPro" id="IPR011098">
    <property type="entry name" value="G5_dom"/>
</dbReference>
<dbReference type="PROSITE" id="PS51109">
    <property type="entry name" value="G5"/>
    <property type="match status" value="1"/>
</dbReference>
<organism evidence="5 6">
    <name type="scientific">Desulfosporosinus metallidurans</name>
    <dbReference type="NCBI Taxonomy" id="1888891"/>
    <lineage>
        <taxon>Bacteria</taxon>
        <taxon>Bacillati</taxon>
        <taxon>Bacillota</taxon>
        <taxon>Clostridia</taxon>
        <taxon>Eubacteriales</taxon>
        <taxon>Desulfitobacteriaceae</taxon>
        <taxon>Desulfosporosinus</taxon>
    </lineage>
</organism>
<dbReference type="Pfam" id="PF12229">
    <property type="entry name" value="PG_binding_4"/>
    <property type="match status" value="1"/>
</dbReference>
<accession>A0A1Q8R351</accession>
<evidence type="ECO:0000256" key="2">
    <source>
        <dbReference type="SAM" id="MobiDB-lite"/>
    </source>
</evidence>
<dbReference type="PANTHER" id="PTHR35788">
    <property type="entry name" value="EXPORTED PROTEIN-RELATED"/>
    <property type="match status" value="1"/>
</dbReference>
<dbReference type="Pfam" id="PF07501">
    <property type="entry name" value="G5"/>
    <property type="match status" value="1"/>
</dbReference>
<dbReference type="AlphaFoldDB" id="A0A1Q8R351"/>
<dbReference type="Gene3D" id="2.20.230.10">
    <property type="entry name" value="Resuscitation-promoting factor rpfb"/>
    <property type="match status" value="1"/>
</dbReference>
<dbReference type="InterPro" id="IPR007391">
    <property type="entry name" value="Vancomycin_resist_VanW"/>
</dbReference>
<evidence type="ECO:0000313" key="5">
    <source>
        <dbReference type="EMBL" id="OLN34024.1"/>
    </source>
</evidence>